<feature type="transmembrane region" description="Helical" evidence="11">
    <location>
        <begin position="55"/>
        <end position="75"/>
    </location>
</feature>
<dbReference type="InterPro" id="IPR001851">
    <property type="entry name" value="ABC_transp_permease"/>
</dbReference>
<accession>A0A3A5KLR1</accession>
<keyword evidence="2" id="KW-0813">Transport</keyword>
<dbReference type="CDD" id="cd06579">
    <property type="entry name" value="TM_PBP1_transp_AraH_like"/>
    <property type="match status" value="1"/>
</dbReference>
<evidence type="ECO:0000256" key="4">
    <source>
        <dbReference type="ARBA" id="ARBA00022519"/>
    </source>
</evidence>
<keyword evidence="3" id="KW-1003">Cell membrane</keyword>
<keyword evidence="6 11" id="KW-0812">Transmembrane</keyword>
<evidence type="ECO:0000256" key="10">
    <source>
        <dbReference type="ARBA" id="ARBA00035686"/>
    </source>
</evidence>
<feature type="transmembrane region" description="Helical" evidence="11">
    <location>
        <begin position="323"/>
        <end position="340"/>
    </location>
</feature>
<organism evidence="12 13">
    <name type="scientific">Mesorhizobium waimense</name>
    <dbReference type="NCBI Taxonomy" id="1300307"/>
    <lineage>
        <taxon>Bacteria</taxon>
        <taxon>Pseudomonadati</taxon>
        <taxon>Pseudomonadota</taxon>
        <taxon>Alphaproteobacteria</taxon>
        <taxon>Hyphomicrobiales</taxon>
        <taxon>Phyllobacteriaceae</taxon>
        <taxon>Mesorhizobium</taxon>
    </lineage>
</organism>
<evidence type="ECO:0000256" key="7">
    <source>
        <dbReference type="ARBA" id="ARBA00022989"/>
    </source>
</evidence>
<evidence type="ECO:0000256" key="6">
    <source>
        <dbReference type="ARBA" id="ARBA00022692"/>
    </source>
</evidence>
<evidence type="ECO:0000256" key="9">
    <source>
        <dbReference type="ARBA" id="ARBA00035611"/>
    </source>
</evidence>
<evidence type="ECO:0000256" key="1">
    <source>
        <dbReference type="ARBA" id="ARBA00004651"/>
    </source>
</evidence>
<dbReference type="AlphaFoldDB" id="A0A3A5KLR1"/>
<feature type="transmembrane region" description="Helical" evidence="11">
    <location>
        <begin position="104"/>
        <end position="126"/>
    </location>
</feature>
<comment type="subcellular location">
    <subcellularLocation>
        <location evidence="1">Cell membrane</location>
        <topology evidence="1">Multi-pass membrane protein</topology>
    </subcellularLocation>
</comment>
<dbReference type="PANTHER" id="PTHR32196">
    <property type="entry name" value="ABC TRANSPORTER PERMEASE PROTEIN YPHD-RELATED-RELATED"/>
    <property type="match status" value="1"/>
</dbReference>
<evidence type="ECO:0000313" key="13">
    <source>
        <dbReference type="Proteomes" id="UP000272706"/>
    </source>
</evidence>
<evidence type="ECO:0000256" key="5">
    <source>
        <dbReference type="ARBA" id="ARBA00022597"/>
    </source>
</evidence>
<dbReference type="RefSeq" id="WP_120017458.1">
    <property type="nucleotide sequence ID" value="NZ_QZWZ01000028.1"/>
</dbReference>
<feature type="transmembrane region" description="Helical" evidence="11">
    <location>
        <begin position="21"/>
        <end position="43"/>
    </location>
</feature>
<sequence>MVSIPASAAPKRRTFGELLGSDLRALPVVIGLVVLWIFFVVQSDVFLTPRNLSNLLLQSTVVGIMALGLMFVLLVREIDLSIAAIHGVTAVVSAKLIVEYGVSPLLALPLSVILGAAVGSVSARWVNWIGVPSFVVTLGLGLALNGIQLLLLPATARFGLMGTGVELIAQTTIDGIYAWLAWAIGIAFLALLILSSVRRRRRVGLEVSVIHSVVLPLVVSALIGAVAVVVLNANQGIPLPVLIFAVLLGLGGYVLNETQFGLYLYAIGNNAEAARRAGIKVPRIRTAAFAIAGGVAAIAGIIASSRTLGVGVFSGGGVGGGTLLLESIAAAVIGGVSLFGGRGAIHAALLGALVIGTVQNGLNLMGVKNEVRLIVTGLLLVLAVSIDKIIEKLTGQQAY</sequence>
<feature type="transmembrane region" description="Helical" evidence="11">
    <location>
        <begin position="347"/>
        <end position="365"/>
    </location>
</feature>
<feature type="transmembrane region" description="Helical" evidence="11">
    <location>
        <begin position="176"/>
        <end position="197"/>
    </location>
</feature>
<dbReference type="EMBL" id="QZWZ01000028">
    <property type="protein sequence ID" value="RJT32016.1"/>
    <property type="molecule type" value="Genomic_DNA"/>
</dbReference>
<keyword evidence="8 11" id="KW-0472">Membrane</keyword>
<keyword evidence="4" id="KW-0997">Cell inner membrane</keyword>
<feature type="transmembrane region" description="Helical" evidence="11">
    <location>
        <begin position="371"/>
        <end position="390"/>
    </location>
</feature>
<proteinExistence type="predicted"/>
<dbReference type="Pfam" id="PF02653">
    <property type="entry name" value="BPD_transp_2"/>
    <property type="match status" value="1"/>
</dbReference>
<comment type="caution">
    <text evidence="12">The sequence shown here is derived from an EMBL/GenBank/DDBJ whole genome shotgun (WGS) entry which is preliminary data.</text>
</comment>
<evidence type="ECO:0000313" key="12">
    <source>
        <dbReference type="EMBL" id="RJT32016.1"/>
    </source>
</evidence>
<dbReference type="GO" id="GO:0005886">
    <property type="term" value="C:plasma membrane"/>
    <property type="evidence" value="ECO:0007669"/>
    <property type="project" value="UniProtKB-SubCell"/>
</dbReference>
<evidence type="ECO:0000256" key="2">
    <source>
        <dbReference type="ARBA" id="ARBA00022448"/>
    </source>
</evidence>
<feature type="transmembrane region" description="Helical" evidence="11">
    <location>
        <begin position="284"/>
        <end position="303"/>
    </location>
</feature>
<keyword evidence="7 11" id="KW-1133">Transmembrane helix</keyword>
<protein>
    <recommendedName>
        <fullName evidence="10">Xylose transport system permease protein XylH</fullName>
    </recommendedName>
</protein>
<evidence type="ECO:0000256" key="8">
    <source>
        <dbReference type="ARBA" id="ARBA00023136"/>
    </source>
</evidence>
<gene>
    <name evidence="12" type="ORF">D3227_27835</name>
</gene>
<evidence type="ECO:0000256" key="11">
    <source>
        <dbReference type="SAM" id="Phobius"/>
    </source>
</evidence>
<dbReference type="GO" id="GO:0022857">
    <property type="term" value="F:transmembrane transporter activity"/>
    <property type="evidence" value="ECO:0007669"/>
    <property type="project" value="InterPro"/>
</dbReference>
<feature type="transmembrane region" description="Helical" evidence="11">
    <location>
        <begin position="237"/>
        <end position="255"/>
    </location>
</feature>
<keyword evidence="5" id="KW-0762">Sugar transport</keyword>
<evidence type="ECO:0000256" key="3">
    <source>
        <dbReference type="ARBA" id="ARBA00022475"/>
    </source>
</evidence>
<name>A0A3A5KLR1_9HYPH</name>
<reference evidence="12 13" key="1">
    <citation type="submission" date="2018-09" db="EMBL/GenBank/DDBJ databases">
        <title>Mesorhizobium carmichaelinearum sp. nov. isolated from Carmichaelinea spp. root nodules in New Zealand.</title>
        <authorList>
            <person name="De Meyer S.E."/>
        </authorList>
    </citation>
    <scope>NUCLEOTIDE SEQUENCE [LARGE SCALE GENOMIC DNA]</scope>
    <source>
        <strain evidence="12 13">ICMP19557</strain>
    </source>
</reference>
<dbReference type="Proteomes" id="UP000272706">
    <property type="component" value="Unassembled WGS sequence"/>
</dbReference>
<keyword evidence="13" id="KW-1185">Reference proteome</keyword>
<dbReference type="OrthoDB" id="192433at2"/>
<dbReference type="PANTHER" id="PTHR32196:SF32">
    <property type="entry name" value="XYLOSE TRANSPORT SYSTEM PERMEASE PROTEIN XYLH"/>
    <property type="match status" value="1"/>
</dbReference>
<comment type="function">
    <text evidence="9">Part of the binding-protein-dependent transport system for D-xylose. Probably responsible for the translocation of the substrate across the membrane.</text>
</comment>
<feature type="transmembrane region" description="Helical" evidence="11">
    <location>
        <begin position="209"/>
        <end position="231"/>
    </location>
</feature>
<feature type="transmembrane region" description="Helical" evidence="11">
    <location>
        <begin position="133"/>
        <end position="156"/>
    </location>
</feature>